<protein>
    <submittedName>
        <fullName evidence="1">Uncharacterized protein</fullName>
    </submittedName>
</protein>
<reference evidence="1" key="2">
    <citation type="submission" date="2013-10" db="EMBL/GenBank/DDBJ databases">
        <authorList>
            <person name="Aslett M."/>
        </authorList>
    </citation>
    <scope>NUCLEOTIDE SEQUENCE [LARGE SCALE GENOMIC DNA]</scope>
    <source>
        <strain evidence="1">Houghton</strain>
    </source>
</reference>
<name>U6KSK8_EIMTE</name>
<evidence type="ECO:0000313" key="2">
    <source>
        <dbReference type="Proteomes" id="UP000030747"/>
    </source>
</evidence>
<dbReference type="GeneID" id="25250473"/>
<proteinExistence type="predicted"/>
<keyword evidence="2" id="KW-1185">Reference proteome</keyword>
<sequence length="35" mass="3598">MSVRGVLQEAGLGVAGRAAVFSGDRVQVLALQRSV</sequence>
<accession>U6KSK8</accession>
<dbReference type="AlphaFoldDB" id="U6KSK8"/>
<evidence type="ECO:0000313" key="1">
    <source>
        <dbReference type="EMBL" id="CDJ38398.1"/>
    </source>
</evidence>
<gene>
    <name evidence="1" type="ORF">ETH_00006330</name>
</gene>
<dbReference type="Proteomes" id="UP000030747">
    <property type="component" value="Unassembled WGS sequence"/>
</dbReference>
<reference evidence="1" key="1">
    <citation type="submission" date="2013-10" db="EMBL/GenBank/DDBJ databases">
        <title>Genomic analysis of the causative agents of coccidiosis in chickens.</title>
        <authorList>
            <person name="Reid A.J."/>
            <person name="Blake D."/>
            <person name="Billington K."/>
            <person name="Browne H."/>
            <person name="Dunn M."/>
            <person name="Hung S."/>
            <person name="Kawahara F."/>
            <person name="Miranda-Saavedra D."/>
            <person name="Mourier T."/>
            <person name="Nagra H."/>
            <person name="Otto T.D."/>
            <person name="Rawlings N."/>
            <person name="Sanchez A."/>
            <person name="Sanders M."/>
            <person name="Subramaniam C."/>
            <person name="Tay Y."/>
            <person name="Dear P."/>
            <person name="Doerig C."/>
            <person name="Gruber A."/>
            <person name="Parkinson J."/>
            <person name="Shirley M."/>
            <person name="Wan K.L."/>
            <person name="Berriman M."/>
            <person name="Tomley F."/>
            <person name="Pain A."/>
        </authorList>
    </citation>
    <scope>NUCLEOTIDE SEQUENCE [LARGE SCALE GENOMIC DNA]</scope>
    <source>
        <strain evidence="1">Houghton</strain>
    </source>
</reference>
<dbReference type="RefSeq" id="XP_013229236.1">
    <property type="nucleotide sequence ID" value="XM_013373782.1"/>
</dbReference>
<feature type="non-terminal residue" evidence="1">
    <location>
        <position position="35"/>
    </location>
</feature>
<organism evidence="1 2">
    <name type="scientific">Eimeria tenella</name>
    <name type="common">Coccidian parasite</name>
    <dbReference type="NCBI Taxonomy" id="5802"/>
    <lineage>
        <taxon>Eukaryota</taxon>
        <taxon>Sar</taxon>
        <taxon>Alveolata</taxon>
        <taxon>Apicomplexa</taxon>
        <taxon>Conoidasida</taxon>
        <taxon>Coccidia</taxon>
        <taxon>Eucoccidiorida</taxon>
        <taxon>Eimeriorina</taxon>
        <taxon>Eimeriidae</taxon>
        <taxon>Eimeria</taxon>
    </lineage>
</organism>
<dbReference type="EMBL" id="HG673847">
    <property type="protein sequence ID" value="CDJ38398.1"/>
    <property type="molecule type" value="Genomic_DNA"/>
</dbReference>